<accession>A0A1G2CCT8</accession>
<reference evidence="1 2" key="1">
    <citation type="journal article" date="2016" name="Nat. Commun.">
        <title>Thousands of microbial genomes shed light on interconnected biogeochemical processes in an aquifer system.</title>
        <authorList>
            <person name="Anantharaman K."/>
            <person name="Brown C.T."/>
            <person name="Hug L.A."/>
            <person name="Sharon I."/>
            <person name="Castelle C.J."/>
            <person name="Probst A.J."/>
            <person name="Thomas B.C."/>
            <person name="Singh A."/>
            <person name="Wilkins M.J."/>
            <person name="Karaoz U."/>
            <person name="Brodie E.L."/>
            <person name="Williams K.H."/>
            <person name="Hubbard S.S."/>
            <person name="Banfield J.F."/>
        </authorList>
    </citation>
    <scope>NUCLEOTIDE SEQUENCE [LARGE SCALE GENOMIC DNA]</scope>
</reference>
<proteinExistence type="predicted"/>
<name>A0A1G2CCT8_9BACT</name>
<dbReference type="Proteomes" id="UP000176287">
    <property type="component" value="Unassembled WGS sequence"/>
</dbReference>
<dbReference type="Gene3D" id="3.40.50.1820">
    <property type="entry name" value="alpha/beta hydrolase"/>
    <property type="match status" value="1"/>
</dbReference>
<evidence type="ECO:0008006" key="3">
    <source>
        <dbReference type="Google" id="ProtNLM"/>
    </source>
</evidence>
<evidence type="ECO:0000313" key="1">
    <source>
        <dbReference type="EMBL" id="OGY99026.1"/>
    </source>
</evidence>
<dbReference type="AlphaFoldDB" id="A0A1G2CCT8"/>
<evidence type="ECO:0000313" key="2">
    <source>
        <dbReference type="Proteomes" id="UP000176287"/>
    </source>
</evidence>
<gene>
    <name evidence="1" type="ORF">A3B13_03440</name>
</gene>
<protein>
    <recommendedName>
        <fullName evidence="3">AB hydrolase-1 domain-containing protein</fullName>
    </recommendedName>
</protein>
<comment type="caution">
    <text evidence="1">The sequence shown here is derived from an EMBL/GenBank/DDBJ whole genome shotgun (WGS) entry which is preliminary data.</text>
</comment>
<dbReference type="InterPro" id="IPR029058">
    <property type="entry name" value="AB_hydrolase_fold"/>
</dbReference>
<dbReference type="SUPFAM" id="SSF53474">
    <property type="entry name" value="alpha/beta-Hydrolases"/>
    <property type="match status" value="1"/>
</dbReference>
<dbReference type="STRING" id="1798649.A3B13_03440"/>
<dbReference type="EMBL" id="MHKZ01000047">
    <property type="protein sequence ID" value="OGY99026.1"/>
    <property type="molecule type" value="Genomic_DNA"/>
</dbReference>
<sequence length="292" mass="32608">MTYPIVKVKTKDQLDLYGLLAEPESGVKNSIIIHIHGTAGNFFCNDFYEERINSSLRLNCAFLTTNNRGTGVYEIETGTIPHGASCEIFEDCLLDIDAWIELALAKGYQNIILEGHSFGTEKCVYYTAKGKYKDKVKVLILLGFCDTVGTQKKHSDKTGKDYMAEANDLISKGKGDYLLSDIFSFAGELPISVKTYLNFFKDGSELSSVMPFGKGKLDMFSKINIPILGVIGDQEEKEYTIMPIKDGVNLLKTENKLAEAYQIKDCNHGFDGKEKELSEIIADFLARRLDLN</sequence>
<organism evidence="1 2">
    <name type="scientific">Candidatus Liptonbacteria bacterium RIFCSPLOWO2_01_FULL_45_15</name>
    <dbReference type="NCBI Taxonomy" id="1798649"/>
    <lineage>
        <taxon>Bacteria</taxon>
        <taxon>Candidatus Liptoniibacteriota</taxon>
    </lineage>
</organism>